<accession>A0A6P5M5B3</accession>
<dbReference type="RefSeq" id="XP_020863704.1">
    <property type="nucleotide sequence ID" value="XM_021008045.1"/>
</dbReference>
<organism evidence="2 3">
    <name type="scientific">Phascolarctos cinereus</name>
    <name type="common">Koala</name>
    <dbReference type="NCBI Taxonomy" id="38626"/>
    <lineage>
        <taxon>Eukaryota</taxon>
        <taxon>Metazoa</taxon>
        <taxon>Chordata</taxon>
        <taxon>Craniata</taxon>
        <taxon>Vertebrata</taxon>
        <taxon>Euteleostomi</taxon>
        <taxon>Mammalia</taxon>
        <taxon>Metatheria</taxon>
        <taxon>Diprotodontia</taxon>
        <taxon>Phascolarctidae</taxon>
        <taxon>Phascolarctos</taxon>
    </lineage>
</organism>
<feature type="region of interest" description="Disordered" evidence="1">
    <location>
        <begin position="31"/>
        <end position="163"/>
    </location>
</feature>
<dbReference type="AlphaFoldDB" id="A0A6P5M5B3"/>
<dbReference type="KEGG" id="pcw:110222846"/>
<feature type="compositionally biased region" description="Gly residues" evidence="1">
    <location>
        <begin position="151"/>
        <end position="163"/>
    </location>
</feature>
<feature type="region of interest" description="Disordered" evidence="1">
    <location>
        <begin position="177"/>
        <end position="250"/>
    </location>
</feature>
<reference evidence="3" key="1">
    <citation type="submission" date="2025-08" db="UniProtKB">
        <authorList>
            <consortium name="RefSeq"/>
        </authorList>
    </citation>
    <scope>IDENTIFICATION</scope>
    <source>
        <tissue evidence="3">Spleen</tissue>
    </source>
</reference>
<dbReference type="InParanoid" id="A0A6P5M5B3"/>
<feature type="compositionally biased region" description="Basic residues" evidence="1">
    <location>
        <begin position="218"/>
        <end position="228"/>
    </location>
</feature>
<dbReference type="GeneID" id="110222846"/>
<keyword evidence="2" id="KW-1185">Reference proteome</keyword>
<evidence type="ECO:0000256" key="1">
    <source>
        <dbReference type="SAM" id="MobiDB-lite"/>
    </source>
</evidence>
<name>A0A6P5M5B3_PHACI</name>
<proteinExistence type="predicted"/>
<gene>
    <name evidence="3" type="primary">LOC110222846</name>
</gene>
<evidence type="ECO:0000313" key="2">
    <source>
        <dbReference type="Proteomes" id="UP000515140"/>
    </source>
</evidence>
<sequence length="250" mass="26087">MEDLKEPLACPLPAQGVLGGLASGAAVQGWQPGLIPSKKQGRVSLGPPRAAPAQVMTSDGGEGSAVTFDPSRSVGAEPHLLGSERREAGPSWRRLHPQRIADGLPSTTPPRLGRTNGAPADREARCWTLSAQGRRAERRPIGRPQAWWGSVRGGGGGGARQGLGALGCDWPRLEGAAPRTAAAAAGGGKEEEEGAGTRHRAATAEQERPANSGPSPRPRTRNLARRAAPHQVYRTGRAGIITEGKEKMTN</sequence>
<protein>
    <submittedName>
        <fullName evidence="3">Uncharacterized protein LOC110222846</fullName>
    </submittedName>
</protein>
<dbReference type="Proteomes" id="UP000515140">
    <property type="component" value="Unplaced"/>
</dbReference>
<evidence type="ECO:0000313" key="3">
    <source>
        <dbReference type="RefSeq" id="XP_020863704.1"/>
    </source>
</evidence>